<keyword evidence="5" id="KW-0217">Developmental protein</keyword>
<dbReference type="SMART" id="SM00220">
    <property type="entry name" value="S_TKc"/>
    <property type="match status" value="1"/>
</dbReference>
<dbReference type="OrthoDB" id="347657at2759"/>
<accession>A0A9P0LP16</accession>
<dbReference type="PANTHER" id="PTHR24356:SF163">
    <property type="entry name" value="3-PHOSPHOINOSITIDE-DEPENDENT PROTEIN KINASE 1-RELATED"/>
    <property type="match status" value="1"/>
</dbReference>
<dbReference type="CDD" id="cd05581">
    <property type="entry name" value="STKc_PDK1"/>
    <property type="match status" value="1"/>
</dbReference>
<dbReference type="AlphaFoldDB" id="A0A9P0LP16"/>
<evidence type="ECO:0000256" key="7">
    <source>
        <dbReference type="ARBA" id="ARBA00022527"/>
    </source>
</evidence>
<dbReference type="Pfam" id="PF00069">
    <property type="entry name" value="Pkinase"/>
    <property type="match status" value="1"/>
</dbReference>
<keyword evidence="11" id="KW-0418">Kinase</keyword>
<gene>
    <name evidence="18" type="ORF">ACAOBT_LOCUS25233</name>
</gene>
<dbReference type="FunFam" id="1.10.510.10:FF:000024">
    <property type="entry name" value="Probable serine/threonine-protein kinase cot-1"/>
    <property type="match status" value="1"/>
</dbReference>
<dbReference type="GO" id="GO:0048638">
    <property type="term" value="P:regulation of developmental growth"/>
    <property type="evidence" value="ECO:0007669"/>
    <property type="project" value="UniProtKB-ARBA"/>
</dbReference>
<dbReference type="GO" id="GO:0004674">
    <property type="term" value="F:protein serine/threonine kinase activity"/>
    <property type="evidence" value="ECO:0007669"/>
    <property type="project" value="UniProtKB-KW"/>
</dbReference>
<keyword evidence="7 16" id="KW-0723">Serine/threonine-protein kinase</keyword>
<dbReference type="InterPro" id="IPR017441">
    <property type="entry name" value="Protein_kinase_ATP_BS"/>
</dbReference>
<reference evidence="18" key="1">
    <citation type="submission" date="2022-03" db="EMBL/GenBank/DDBJ databases">
        <authorList>
            <person name="Sayadi A."/>
        </authorList>
    </citation>
    <scope>NUCLEOTIDE SEQUENCE</scope>
</reference>
<feature type="domain" description="Protein kinase" evidence="17">
    <location>
        <begin position="16"/>
        <end position="286"/>
    </location>
</feature>
<dbReference type="GO" id="GO:0005737">
    <property type="term" value="C:cytoplasm"/>
    <property type="evidence" value="ECO:0007669"/>
    <property type="project" value="UniProtKB-SubCell"/>
</dbReference>
<evidence type="ECO:0000256" key="2">
    <source>
        <dbReference type="ARBA" id="ARBA00010006"/>
    </source>
</evidence>
<evidence type="ECO:0000256" key="5">
    <source>
        <dbReference type="ARBA" id="ARBA00022473"/>
    </source>
</evidence>
<comment type="catalytic activity">
    <reaction evidence="14">
        <text>L-seryl-[protein] + ATP = O-phospho-L-seryl-[protein] + ADP + H(+)</text>
        <dbReference type="Rhea" id="RHEA:17989"/>
        <dbReference type="Rhea" id="RHEA-COMP:9863"/>
        <dbReference type="Rhea" id="RHEA-COMP:11604"/>
        <dbReference type="ChEBI" id="CHEBI:15378"/>
        <dbReference type="ChEBI" id="CHEBI:29999"/>
        <dbReference type="ChEBI" id="CHEBI:30616"/>
        <dbReference type="ChEBI" id="CHEBI:83421"/>
        <dbReference type="ChEBI" id="CHEBI:456216"/>
        <dbReference type="EC" id="2.7.11.1"/>
    </reaction>
</comment>
<dbReference type="FunFam" id="3.30.200.20:FF:000191">
    <property type="entry name" value="3-phosphoinositide-dependent protein kinase 2-like"/>
    <property type="match status" value="1"/>
</dbReference>
<evidence type="ECO:0000313" key="19">
    <source>
        <dbReference type="Proteomes" id="UP001152888"/>
    </source>
</evidence>
<dbReference type="GO" id="GO:1901701">
    <property type="term" value="P:cellular response to oxygen-containing compound"/>
    <property type="evidence" value="ECO:0007669"/>
    <property type="project" value="UniProtKB-ARBA"/>
</dbReference>
<dbReference type="Pfam" id="PF14593">
    <property type="entry name" value="PH_3"/>
    <property type="match status" value="1"/>
</dbReference>
<evidence type="ECO:0000256" key="3">
    <source>
        <dbReference type="ARBA" id="ARBA00012513"/>
    </source>
</evidence>
<dbReference type="PROSITE" id="PS00107">
    <property type="entry name" value="PROTEIN_KINASE_ATP"/>
    <property type="match status" value="1"/>
</dbReference>
<dbReference type="GO" id="GO:0035556">
    <property type="term" value="P:intracellular signal transduction"/>
    <property type="evidence" value="ECO:0007669"/>
    <property type="project" value="TreeGrafter"/>
</dbReference>
<keyword evidence="10 15" id="KW-0547">Nucleotide-binding</keyword>
<dbReference type="InterPro" id="IPR011009">
    <property type="entry name" value="Kinase-like_dom_sf"/>
</dbReference>
<dbReference type="GO" id="GO:0007010">
    <property type="term" value="P:cytoskeleton organization"/>
    <property type="evidence" value="ECO:0007669"/>
    <property type="project" value="UniProtKB-ARBA"/>
</dbReference>
<feature type="binding site" evidence="15">
    <location>
        <position position="45"/>
    </location>
    <ligand>
        <name>ATP</name>
        <dbReference type="ChEBI" id="CHEBI:30616"/>
    </ligand>
</feature>
<evidence type="ECO:0000256" key="9">
    <source>
        <dbReference type="ARBA" id="ARBA00022679"/>
    </source>
</evidence>
<dbReference type="PROSITE" id="PS00108">
    <property type="entry name" value="PROTEIN_KINASE_ST"/>
    <property type="match status" value="1"/>
</dbReference>
<dbReference type="PANTHER" id="PTHR24356">
    <property type="entry name" value="SERINE/THREONINE-PROTEIN KINASE"/>
    <property type="match status" value="1"/>
</dbReference>
<protein>
    <recommendedName>
        <fullName evidence="4">3-phosphoinositide-dependent protein kinase 1</fullName>
        <ecNumber evidence="3">2.7.11.1</ecNumber>
    </recommendedName>
</protein>
<evidence type="ECO:0000256" key="14">
    <source>
        <dbReference type="ARBA" id="ARBA00048679"/>
    </source>
</evidence>
<dbReference type="Proteomes" id="UP001152888">
    <property type="component" value="Unassembled WGS sequence"/>
</dbReference>
<evidence type="ECO:0000256" key="15">
    <source>
        <dbReference type="PROSITE-ProRule" id="PRU10141"/>
    </source>
</evidence>
<proteinExistence type="inferred from homology"/>
<keyword evidence="6" id="KW-0963">Cytoplasm</keyword>
<dbReference type="GO" id="GO:0005524">
    <property type="term" value="F:ATP binding"/>
    <property type="evidence" value="ECO:0007669"/>
    <property type="project" value="UniProtKB-UniRule"/>
</dbReference>
<name>A0A9P0LP16_ACAOB</name>
<dbReference type="PROSITE" id="PS50011">
    <property type="entry name" value="PROTEIN_KINASE_DOM"/>
    <property type="match status" value="1"/>
</dbReference>
<dbReference type="SUPFAM" id="SSF50729">
    <property type="entry name" value="PH domain-like"/>
    <property type="match status" value="1"/>
</dbReference>
<evidence type="ECO:0000256" key="12">
    <source>
        <dbReference type="ARBA" id="ARBA00022840"/>
    </source>
</evidence>
<dbReference type="InterPro" id="IPR008271">
    <property type="entry name" value="Ser/Thr_kinase_AS"/>
</dbReference>
<evidence type="ECO:0000256" key="16">
    <source>
        <dbReference type="RuleBase" id="RU000304"/>
    </source>
</evidence>
<sequence length="387" mass="44845">MTPPVEEARRRSASDYRFGKVLGEGSFSTVYLAKDIHTNKEYAIKVLEKAHIIREKKSEYVMREKEVLRILGSSCPYFVRLYWTFQDSEHLYFVLTYAKNGELLKQIDKCGCFTIECARYYAAEMVLALEYLHGKGIVHRDLKPENVLFDENWHILITDFGSAKILKTDNTENQKCDNDALDKGDKRRRTSFVGTAQFVSPEMLSESSSSPASDLWALGCIIYQMVSGVMPFRGRSEFLIFQKILNLEYEYPDGFDPQAKDLVQKLLVKNPIERLGATDEAPYTSIRFVEGNLILKQGLIDKKKGLFARRRMFLLTFGPHLYYVDPVAMVLKGEIPWSEDLRSEAKNFKTFFIHTPNRKYYLEDPEGYALQWCKAIDEVKAYYHPEQ</sequence>
<keyword evidence="12 15" id="KW-0067">ATP-binding</keyword>
<evidence type="ECO:0000256" key="11">
    <source>
        <dbReference type="ARBA" id="ARBA00022777"/>
    </source>
</evidence>
<evidence type="ECO:0000256" key="1">
    <source>
        <dbReference type="ARBA" id="ARBA00004496"/>
    </source>
</evidence>
<keyword evidence="8" id="KW-0597">Phosphoprotein</keyword>
<dbReference type="InterPro" id="IPR033931">
    <property type="entry name" value="PDK1-typ_PH"/>
</dbReference>
<dbReference type="Gene3D" id="3.30.200.20">
    <property type="entry name" value="Phosphorylase Kinase, domain 1"/>
    <property type="match status" value="1"/>
</dbReference>
<dbReference type="CDD" id="cd01262">
    <property type="entry name" value="PH_PDK1"/>
    <property type="match status" value="1"/>
</dbReference>
<evidence type="ECO:0000256" key="6">
    <source>
        <dbReference type="ARBA" id="ARBA00022490"/>
    </source>
</evidence>
<keyword evidence="9" id="KW-0808">Transferase</keyword>
<evidence type="ECO:0000256" key="13">
    <source>
        <dbReference type="ARBA" id="ARBA00047899"/>
    </source>
</evidence>
<dbReference type="Gene3D" id="1.10.510.10">
    <property type="entry name" value="Transferase(Phosphotransferase) domain 1"/>
    <property type="match status" value="1"/>
</dbReference>
<evidence type="ECO:0000256" key="4">
    <source>
        <dbReference type="ARBA" id="ARBA00018538"/>
    </source>
</evidence>
<dbReference type="EC" id="2.7.11.1" evidence="3"/>
<dbReference type="InterPro" id="IPR011993">
    <property type="entry name" value="PH-like_dom_sf"/>
</dbReference>
<comment type="caution">
    <text evidence="18">The sequence shown here is derived from an EMBL/GenBank/DDBJ whole genome shotgun (WGS) entry which is preliminary data.</text>
</comment>
<dbReference type="InterPro" id="IPR039046">
    <property type="entry name" value="PDPK1"/>
</dbReference>
<evidence type="ECO:0000259" key="17">
    <source>
        <dbReference type="PROSITE" id="PS50011"/>
    </source>
</evidence>
<keyword evidence="19" id="KW-1185">Reference proteome</keyword>
<dbReference type="InterPro" id="IPR000719">
    <property type="entry name" value="Prot_kinase_dom"/>
</dbReference>
<dbReference type="InterPro" id="IPR050236">
    <property type="entry name" value="Ser_Thr_kinase_AGC"/>
</dbReference>
<comment type="similarity">
    <text evidence="2">Belongs to the protein kinase superfamily. AGC Ser/Thr protein kinase family. PDPK1 subfamily.</text>
</comment>
<dbReference type="Gene3D" id="2.30.29.30">
    <property type="entry name" value="Pleckstrin-homology domain (PH domain)/Phosphotyrosine-binding domain (PTB)"/>
    <property type="match status" value="1"/>
</dbReference>
<dbReference type="SUPFAM" id="SSF56112">
    <property type="entry name" value="Protein kinase-like (PK-like)"/>
    <property type="match status" value="1"/>
</dbReference>
<comment type="catalytic activity">
    <reaction evidence="13">
        <text>L-threonyl-[protein] + ATP = O-phospho-L-threonyl-[protein] + ADP + H(+)</text>
        <dbReference type="Rhea" id="RHEA:46608"/>
        <dbReference type="Rhea" id="RHEA-COMP:11060"/>
        <dbReference type="Rhea" id="RHEA-COMP:11605"/>
        <dbReference type="ChEBI" id="CHEBI:15378"/>
        <dbReference type="ChEBI" id="CHEBI:30013"/>
        <dbReference type="ChEBI" id="CHEBI:30616"/>
        <dbReference type="ChEBI" id="CHEBI:61977"/>
        <dbReference type="ChEBI" id="CHEBI:456216"/>
        <dbReference type="EC" id="2.7.11.1"/>
    </reaction>
</comment>
<organism evidence="18 19">
    <name type="scientific">Acanthoscelides obtectus</name>
    <name type="common">Bean weevil</name>
    <name type="synonym">Bruchus obtectus</name>
    <dbReference type="NCBI Taxonomy" id="200917"/>
    <lineage>
        <taxon>Eukaryota</taxon>
        <taxon>Metazoa</taxon>
        <taxon>Ecdysozoa</taxon>
        <taxon>Arthropoda</taxon>
        <taxon>Hexapoda</taxon>
        <taxon>Insecta</taxon>
        <taxon>Pterygota</taxon>
        <taxon>Neoptera</taxon>
        <taxon>Endopterygota</taxon>
        <taxon>Coleoptera</taxon>
        <taxon>Polyphaga</taxon>
        <taxon>Cucujiformia</taxon>
        <taxon>Chrysomeloidea</taxon>
        <taxon>Chrysomelidae</taxon>
        <taxon>Bruchinae</taxon>
        <taxon>Bruchini</taxon>
        <taxon>Acanthoscelides</taxon>
    </lineage>
</organism>
<evidence type="ECO:0000313" key="18">
    <source>
        <dbReference type="EMBL" id="CAH1999882.1"/>
    </source>
</evidence>
<comment type="subcellular location">
    <subcellularLocation>
        <location evidence="1">Cytoplasm</location>
    </subcellularLocation>
</comment>
<evidence type="ECO:0000256" key="10">
    <source>
        <dbReference type="ARBA" id="ARBA00022741"/>
    </source>
</evidence>
<evidence type="ECO:0000256" key="8">
    <source>
        <dbReference type="ARBA" id="ARBA00022553"/>
    </source>
</evidence>
<dbReference type="FunFam" id="2.30.29.30:FF:000324">
    <property type="entry name" value="Phosphoinositide-dependent kinase 1, isoform F"/>
    <property type="match status" value="1"/>
</dbReference>
<dbReference type="EMBL" id="CAKOFQ010007383">
    <property type="protein sequence ID" value="CAH1999882.1"/>
    <property type="molecule type" value="Genomic_DNA"/>
</dbReference>